<dbReference type="GO" id="GO:0005524">
    <property type="term" value="F:ATP binding"/>
    <property type="evidence" value="ECO:0007669"/>
    <property type="project" value="InterPro"/>
</dbReference>
<keyword evidence="3" id="KW-0235">DNA replication</keyword>
<evidence type="ECO:0000256" key="1">
    <source>
        <dbReference type="ARBA" id="ARBA00001968"/>
    </source>
</evidence>
<dbReference type="SUPFAM" id="SSF50249">
    <property type="entry name" value="Nucleic acid-binding proteins"/>
    <property type="match status" value="1"/>
</dbReference>
<dbReference type="InterPro" id="IPR012340">
    <property type="entry name" value="NA-bd_OB-fold"/>
</dbReference>
<dbReference type="Proteomes" id="UP000011864">
    <property type="component" value="Chromosome"/>
</dbReference>
<dbReference type="GO" id="GO:0006281">
    <property type="term" value="P:DNA repair"/>
    <property type="evidence" value="ECO:0007669"/>
    <property type="project" value="UniProtKB-KW"/>
</dbReference>
<dbReference type="CDD" id="cd08041">
    <property type="entry name" value="OBF_kDNA_ligase_like"/>
    <property type="match status" value="1"/>
</dbReference>
<evidence type="ECO:0000259" key="9">
    <source>
        <dbReference type="Pfam" id="PF14743"/>
    </source>
</evidence>
<accession>K6YZZ0</accession>
<keyword evidence="7" id="KW-0732">Signal</keyword>
<evidence type="ECO:0000313" key="11">
    <source>
        <dbReference type="Proteomes" id="UP000011864"/>
    </source>
</evidence>
<dbReference type="GO" id="GO:0006310">
    <property type="term" value="P:DNA recombination"/>
    <property type="evidence" value="ECO:0007669"/>
    <property type="project" value="InterPro"/>
</dbReference>
<evidence type="ECO:0000313" key="10">
    <source>
        <dbReference type="EMBL" id="AGH46438.1"/>
    </source>
</evidence>
<dbReference type="STRING" id="1129794.C427_4336"/>
<keyword evidence="11" id="KW-1185">Reference proteome</keyword>
<dbReference type="PANTHER" id="PTHR47810:SF1">
    <property type="entry name" value="DNA LIGASE B"/>
    <property type="match status" value="1"/>
</dbReference>
<dbReference type="AlphaFoldDB" id="K6YZZ0"/>
<keyword evidence="2 10" id="KW-0436">Ligase</keyword>
<organism evidence="10 11">
    <name type="scientific">Paraglaciecola psychrophila 170</name>
    <dbReference type="NCBI Taxonomy" id="1129794"/>
    <lineage>
        <taxon>Bacteria</taxon>
        <taxon>Pseudomonadati</taxon>
        <taxon>Pseudomonadota</taxon>
        <taxon>Gammaproteobacteria</taxon>
        <taxon>Alteromonadales</taxon>
        <taxon>Alteromonadaceae</taxon>
        <taxon>Paraglaciecola</taxon>
    </lineage>
</organism>
<feature type="domain" description="DNA ligase OB-like" evidence="9">
    <location>
        <begin position="224"/>
        <end position="293"/>
    </location>
</feature>
<dbReference type="Gene3D" id="3.30.470.30">
    <property type="entry name" value="DNA ligase/mRNA capping enzyme"/>
    <property type="match status" value="1"/>
</dbReference>
<proteinExistence type="predicted"/>
<feature type="signal peptide" evidence="7">
    <location>
        <begin position="1"/>
        <end position="25"/>
    </location>
</feature>
<evidence type="ECO:0000256" key="2">
    <source>
        <dbReference type="ARBA" id="ARBA00022598"/>
    </source>
</evidence>
<dbReference type="Gene3D" id="2.40.50.140">
    <property type="entry name" value="Nucleic acid-binding proteins"/>
    <property type="match status" value="1"/>
</dbReference>
<dbReference type="eggNOG" id="COG1793">
    <property type="taxonomic scope" value="Bacteria"/>
</dbReference>
<reference evidence="10 11" key="1">
    <citation type="journal article" date="2013" name="Genome Announc.">
        <title>Complete Genome Sequence of Glaciecola psychrophila Strain 170T.</title>
        <authorList>
            <person name="Yin J."/>
            <person name="Chen J."/>
            <person name="Liu G."/>
            <person name="Yu Y."/>
            <person name="Song L."/>
            <person name="Wang X."/>
            <person name="Qu X."/>
        </authorList>
    </citation>
    <scope>NUCLEOTIDE SEQUENCE [LARGE SCALE GENOMIC DNA]</scope>
    <source>
        <strain evidence="10 11">170</strain>
    </source>
</reference>
<comment type="catalytic activity">
    <reaction evidence="6">
        <text>ATP + (deoxyribonucleotide)n-3'-hydroxyl + 5'-phospho-(deoxyribonucleotide)m = (deoxyribonucleotide)n+m + AMP + diphosphate.</text>
        <dbReference type="EC" id="6.5.1.1"/>
    </reaction>
</comment>
<dbReference type="InterPro" id="IPR050326">
    <property type="entry name" value="NAD_dep_DNA_ligaseB"/>
</dbReference>
<evidence type="ECO:0000256" key="4">
    <source>
        <dbReference type="ARBA" id="ARBA00022763"/>
    </source>
</evidence>
<keyword evidence="5" id="KW-0234">DNA repair</keyword>
<dbReference type="CDD" id="cd07896">
    <property type="entry name" value="Adenylation_kDNA_ligase_like"/>
    <property type="match status" value="1"/>
</dbReference>
<protein>
    <submittedName>
        <fullName evidence="10">DNA ligase</fullName>
    </submittedName>
</protein>
<dbReference type="InterPro" id="IPR012310">
    <property type="entry name" value="DNA_ligase_ATP-dep_cent"/>
</dbReference>
<evidence type="ECO:0000256" key="5">
    <source>
        <dbReference type="ARBA" id="ARBA00023204"/>
    </source>
</evidence>
<evidence type="ECO:0000256" key="7">
    <source>
        <dbReference type="SAM" id="SignalP"/>
    </source>
</evidence>
<sequence length="314" mass="35327">MSSPIPLSGLLIIVLLSNASGFCFANELSPSQTKKIYVSQQLANVYQDDITVQDYWISEKLDGIRARWNGSALVTRNANIIYAPAWFVKDFPPQTLDGELWLARNSFEKTASIVLRKTPNSDWQNITFMLFDLPENTGTFSQRLIKMQLLVDAVTSPYLQVIPQFKLANQKQLMLKLDTLVAQGAEGLMLNHHGAYYEDGRSANLLKLKKHQDAEARVIAHNSGKGKYKNMMGSMLVELIELGESDRGLQFKIGSGFSDMQRQSPPSIGTIITFKYYGLTARGIPRFASFLRIKPTVLDKKAVMTKSNIQKTYY</sequence>
<dbReference type="GO" id="GO:0006260">
    <property type="term" value="P:DNA replication"/>
    <property type="evidence" value="ECO:0007669"/>
    <property type="project" value="UniProtKB-KW"/>
</dbReference>
<evidence type="ECO:0000256" key="6">
    <source>
        <dbReference type="ARBA" id="ARBA00034003"/>
    </source>
</evidence>
<gene>
    <name evidence="10" type="ORF">C427_4336</name>
</gene>
<dbReference type="RefSeq" id="WP_007639242.1">
    <property type="nucleotide sequence ID" value="NC_020514.1"/>
</dbReference>
<evidence type="ECO:0000256" key="3">
    <source>
        <dbReference type="ARBA" id="ARBA00022705"/>
    </source>
</evidence>
<dbReference type="EMBL" id="CP003837">
    <property type="protein sequence ID" value="AGH46438.1"/>
    <property type="molecule type" value="Genomic_DNA"/>
</dbReference>
<dbReference type="PANTHER" id="PTHR47810">
    <property type="entry name" value="DNA LIGASE"/>
    <property type="match status" value="1"/>
</dbReference>
<dbReference type="OrthoDB" id="9782700at2"/>
<dbReference type="Gene3D" id="3.30.1490.70">
    <property type="match status" value="1"/>
</dbReference>
<dbReference type="GO" id="GO:0003910">
    <property type="term" value="F:DNA ligase (ATP) activity"/>
    <property type="evidence" value="ECO:0007669"/>
    <property type="project" value="UniProtKB-EC"/>
</dbReference>
<dbReference type="Pfam" id="PF01068">
    <property type="entry name" value="DNA_ligase_A_M"/>
    <property type="match status" value="1"/>
</dbReference>
<feature type="chain" id="PRO_5003897752" evidence="7">
    <location>
        <begin position="26"/>
        <end position="314"/>
    </location>
</feature>
<dbReference type="PATRIC" id="fig|1129794.4.peg.4318"/>
<dbReference type="InterPro" id="IPR029319">
    <property type="entry name" value="DNA_ligase_OB"/>
</dbReference>
<dbReference type="Pfam" id="PF14743">
    <property type="entry name" value="DNA_ligase_OB_2"/>
    <property type="match status" value="1"/>
</dbReference>
<name>K6YZZ0_9ALTE</name>
<keyword evidence="4" id="KW-0227">DNA damage</keyword>
<dbReference type="KEGG" id="gps:C427_4336"/>
<comment type="cofactor">
    <cofactor evidence="1">
        <name>a divalent metal cation</name>
        <dbReference type="ChEBI" id="CHEBI:60240"/>
    </cofactor>
</comment>
<dbReference type="SUPFAM" id="SSF56091">
    <property type="entry name" value="DNA ligase/mRNA capping enzyme, catalytic domain"/>
    <property type="match status" value="1"/>
</dbReference>
<feature type="domain" description="ATP-dependent DNA ligase family profile" evidence="8">
    <location>
        <begin position="54"/>
        <end position="209"/>
    </location>
</feature>
<dbReference type="HOGENOM" id="CLU_021047_0_0_6"/>
<evidence type="ECO:0000259" key="8">
    <source>
        <dbReference type="Pfam" id="PF01068"/>
    </source>
</evidence>
<dbReference type="NCBIfam" id="NF006592">
    <property type="entry name" value="PRK09125.1"/>
    <property type="match status" value="1"/>
</dbReference>